<evidence type="ECO:0000313" key="2">
    <source>
        <dbReference type="Proteomes" id="UP000291819"/>
    </source>
</evidence>
<dbReference type="PROSITE" id="PS51257">
    <property type="entry name" value="PROKAR_LIPOPROTEIN"/>
    <property type="match status" value="1"/>
</dbReference>
<proteinExistence type="predicted"/>
<comment type="caution">
    <text evidence="1">The sequence shown here is derived from an EMBL/GenBank/DDBJ whole genome shotgun (WGS) entry which is preliminary data.</text>
</comment>
<protein>
    <recommendedName>
        <fullName evidence="3">Lipoprotein</fullName>
    </recommendedName>
</protein>
<name>A0A4Q9HEZ7_9SPHI</name>
<dbReference type="RefSeq" id="WP_131029068.1">
    <property type="nucleotide sequence ID" value="NZ_SIXF01000004.1"/>
</dbReference>
<evidence type="ECO:0008006" key="3">
    <source>
        <dbReference type="Google" id="ProtNLM"/>
    </source>
</evidence>
<reference evidence="1 2" key="1">
    <citation type="submission" date="2019-02" db="EMBL/GenBank/DDBJ databases">
        <title>Pedobacter kyonggii whole genome sequence analysis.</title>
        <authorList>
            <person name="Dahal R.H."/>
        </authorList>
    </citation>
    <scope>NUCLEOTIDE SEQUENCE [LARGE SCALE GENOMIC DNA]</scope>
    <source>
        <strain evidence="1 2">K-4-11-1</strain>
    </source>
</reference>
<dbReference type="EMBL" id="SIXF01000004">
    <property type="protein sequence ID" value="TBO43480.1"/>
    <property type="molecule type" value="Genomic_DNA"/>
</dbReference>
<keyword evidence="2" id="KW-1185">Reference proteome</keyword>
<organism evidence="1 2">
    <name type="scientific">Pedobacter kyonggii</name>
    <dbReference type="NCBI Taxonomy" id="1926871"/>
    <lineage>
        <taxon>Bacteria</taxon>
        <taxon>Pseudomonadati</taxon>
        <taxon>Bacteroidota</taxon>
        <taxon>Sphingobacteriia</taxon>
        <taxon>Sphingobacteriales</taxon>
        <taxon>Sphingobacteriaceae</taxon>
        <taxon>Pedobacter</taxon>
    </lineage>
</organism>
<sequence>MKTNKKFLINLLSTIFLITVLVSCSKEKIDIKATSDNKLSEQLYKQKLQALSASNSSKAQELGIKFDLAKDTIHQSFKSYQQAYEFIAALKKGTRSNRTDTVLVKKSLNKTMSSLVATNGVDNVSYNVNCSNVASISGTLGSSIIRELG</sequence>
<dbReference type="AlphaFoldDB" id="A0A4Q9HEZ7"/>
<dbReference type="Proteomes" id="UP000291819">
    <property type="component" value="Unassembled WGS sequence"/>
</dbReference>
<accession>A0A4Q9HEZ7</accession>
<gene>
    <name evidence="1" type="ORF">EYS08_05835</name>
</gene>
<evidence type="ECO:0000313" key="1">
    <source>
        <dbReference type="EMBL" id="TBO43480.1"/>
    </source>
</evidence>